<dbReference type="GO" id="GO:0016491">
    <property type="term" value="F:oxidoreductase activity"/>
    <property type="evidence" value="ECO:0007669"/>
    <property type="project" value="UniProtKB-KW"/>
</dbReference>
<evidence type="ECO:0000256" key="1">
    <source>
        <dbReference type="ARBA" id="ARBA00022857"/>
    </source>
</evidence>
<dbReference type="PANTHER" id="PTHR47706:SF1">
    <property type="entry name" value="CIPA-LIKE, PUTATIVE (AFU_ORTHOLOGUE AFUA_1G12460)-RELATED"/>
    <property type="match status" value="1"/>
</dbReference>
<protein>
    <submittedName>
        <fullName evidence="3">Uncharacterized protein</fullName>
    </submittedName>
</protein>
<accession>A0A8J2IUQ9</accession>
<reference evidence="3" key="1">
    <citation type="submission" date="2021-05" db="EMBL/GenBank/DDBJ databases">
        <authorList>
            <person name="Khan N."/>
        </authorList>
    </citation>
    <scope>NUCLEOTIDE SEQUENCE</scope>
</reference>
<gene>
    <name evidence="3" type="ORF">FEQUK3_LOCUS8940</name>
</gene>
<evidence type="ECO:0000313" key="3">
    <source>
        <dbReference type="EMBL" id="CAG7563205.1"/>
    </source>
</evidence>
<organism evidence="3 4">
    <name type="scientific">Fusarium equiseti</name>
    <name type="common">Fusarium scirpi</name>
    <dbReference type="NCBI Taxonomy" id="61235"/>
    <lineage>
        <taxon>Eukaryota</taxon>
        <taxon>Fungi</taxon>
        <taxon>Dikarya</taxon>
        <taxon>Ascomycota</taxon>
        <taxon>Pezizomycotina</taxon>
        <taxon>Sordariomycetes</taxon>
        <taxon>Hypocreomycetidae</taxon>
        <taxon>Hypocreales</taxon>
        <taxon>Nectriaceae</taxon>
        <taxon>Fusarium</taxon>
        <taxon>Fusarium incarnatum-equiseti species complex</taxon>
    </lineage>
</organism>
<dbReference type="InterPro" id="IPR051609">
    <property type="entry name" value="NmrA/Isoflavone_reductase-like"/>
</dbReference>
<dbReference type="AlphaFoldDB" id="A0A8J2IUQ9"/>
<keyword evidence="2" id="KW-0560">Oxidoreductase</keyword>
<dbReference type="Proteomes" id="UP000693738">
    <property type="component" value="Unassembled WGS sequence"/>
</dbReference>
<comment type="caution">
    <text evidence="3">The sequence shown here is derived from an EMBL/GenBank/DDBJ whole genome shotgun (WGS) entry which is preliminary data.</text>
</comment>
<evidence type="ECO:0000313" key="4">
    <source>
        <dbReference type="Proteomes" id="UP000693738"/>
    </source>
</evidence>
<dbReference type="PANTHER" id="PTHR47706">
    <property type="entry name" value="NMRA-LIKE FAMILY PROTEIN"/>
    <property type="match status" value="1"/>
</dbReference>
<evidence type="ECO:0000256" key="2">
    <source>
        <dbReference type="ARBA" id="ARBA00023002"/>
    </source>
</evidence>
<sequence length="165" mass="18395">MNKLNLANHKARTLPVFVPKVKLQYTGDTTKIYDGGDVPFSVSTLDTVADAIVSTLIHVEETKNRFVHVHSIVTTQNRLLALAKEVAPEKSWDTVDYTLDELTAKSDERLAKGIADFDTFVPYILRAIFDPTFGACYAKTDNELLGINEALEEDIREVIRALLAN</sequence>
<name>A0A8J2IUQ9_FUSEQ</name>
<dbReference type="EMBL" id="CAJSTJ010000154">
    <property type="protein sequence ID" value="CAG7563205.1"/>
    <property type="molecule type" value="Genomic_DNA"/>
</dbReference>
<keyword evidence="1" id="KW-0521">NADP</keyword>
<proteinExistence type="predicted"/>